<keyword evidence="1" id="KW-0378">Hydrolase</keyword>
<dbReference type="GO" id="GO:0016787">
    <property type="term" value="F:hydrolase activity"/>
    <property type="evidence" value="ECO:0007669"/>
    <property type="project" value="UniProtKB-KW"/>
</dbReference>
<dbReference type="Gene3D" id="3.40.50.1820">
    <property type="entry name" value="alpha/beta hydrolase"/>
    <property type="match status" value="1"/>
</dbReference>
<dbReference type="InterPro" id="IPR013094">
    <property type="entry name" value="AB_hydrolase_3"/>
</dbReference>
<keyword evidence="3" id="KW-0560">Oxidoreductase</keyword>
<gene>
    <name evidence="3" type="ORF">QBC46DRAFT_364982</name>
</gene>
<accession>A0AAN6N4T2</accession>
<keyword evidence="4" id="KW-1185">Reference proteome</keyword>
<reference evidence="4" key="1">
    <citation type="journal article" date="2023" name="Mol. Phylogenet. Evol.">
        <title>Genome-scale phylogeny and comparative genomics of the fungal order Sordariales.</title>
        <authorList>
            <person name="Hensen N."/>
            <person name="Bonometti L."/>
            <person name="Westerberg I."/>
            <person name="Brannstrom I.O."/>
            <person name="Guillou S."/>
            <person name="Cros-Aarteil S."/>
            <person name="Calhoun S."/>
            <person name="Haridas S."/>
            <person name="Kuo A."/>
            <person name="Mondo S."/>
            <person name="Pangilinan J."/>
            <person name="Riley R."/>
            <person name="LaButti K."/>
            <person name="Andreopoulos B."/>
            <person name="Lipzen A."/>
            <person name="Chen C."/>
            <person name="Yan M."/>
            <person name="Daum C."/>
            <person name="Ng V."/>
            <person name="Clum A."/>
            <person name="Steindorff A."/>
            <person name="Ohm R.A."/>
            <person name="Martin F."/>
            <person name="Silar P."/>
            <person name="Natvig D.O."/>
            <person name="Lalanne C."/>
            <person name="Gautier V."/>
            <person name="Ament-Velasquez S.L."/>
            <person name="Kruys A."/>
            <person name="Hutchinson M.I."/>
            <person name="Powell A.J."/>
            <person name="Barry K."/>
            <person name="Miller A.N."/>
            <person name="Grigoriev I.V."/>
            <person name="Debuchy R."/>
            <person name="Gladieux P."/>
            <person name="Hiltunen Thoren M."/>
            <person name="Johannesson H."/>
        </authorList>
    </citation>
    <scope>NUCLEOTIDE SEQUENCE [LARGE SCALE GENOMIC DNA]</scope>
    <source>
        <strain evidence="4">CBS 340.73</strain>
    </source>
</reference>
<dbReference type="GO" id="GO:0004497">
    <property type="term" value="F:monooxygenase activity"/>
    <property type="evidence" value="ECO:0007669"/>
    <property type="project" value="UniProtKB-KW"/>
</dbReference>
<dbReference type="AlphaFoldDB" id="A0AAN6N4T2"/>
<dbReference type="Proteomes" id="UP001303473">
    <property type="component" value="Unassembled WGS sequence"/>
</dbReference>
<sequence length="243" mass="26557">MPSLKFDPDFWNAPVSESTFQITSYDGASITVHRSTPLSALYTAHGGGLVSLSVAVFQDSIKQYAAEADISIFAVTPFPRPSRDVYSALTWLHDNAANSLGINPERLAIFGLFAGGSIAAGQILMCPMLDDCTTQMSPDHPMFKFLSWSATKNEISWNAYLGAADGKETSEYGAPARAQDLTGLPRTFWMDEVLAYGSRLAAANVDLEMHLYPGVSHGWDNCLRDVPVIKRAEEARVRALQDF</sequence>
<organism evidence="3 4">
    <name type="scientific">Diplogelasinospora grovesii</name>
    <dbReference type="NCBI Taxonomy" id="303347"/>
    <lineage>
        <taxon>Eukaryota</taxon>
        <taxon>Fungi</taxon>
        <taxon>Dikarya</taxon>
        <taxon>Ascomycota</taxon>
        <taxon>Pezizomycotina</taxon>
        <taxon>Sordariomycetes</taxon>
        <taxon>Sordariomycetidae</taxon>
        <taxon>Sordariales</taxon>
        <taxon>Diplogelasinosporaceae</taxon>
        <taxon>Diplogelasinospora</taxon>
    </lineage>
</organism>
<protein>
    <submittedName>
        <fullName evidence="3">Arylesterase monooxygenase</fullName>
    </submittedName>
</protein>
<proteinExistence type="predicted"/>
<feature type="domain" description="Alpha/beta hydrolase fold-3" evidence="2">
    <location>
        <begin position="44"/>
        <end position="219"/>
    </location>
</feature>
<evidence type="ECO:0000256" key="1">
    <source>
        <dbReference type="ARBA" id="ARBA00022801"/>
    </source>
</evidence>
<dbReference type="InterPro" id="IPR029058">
    <property type="entry name" value="AB_hydrolase_fold"/>
</dbReference>
<dbReference type="SUPFAM" id="SSF53474">
    <property type="entry name" value="alpha/beta-Hydrolases"/>
    <property type="match status" value="1"/>
</dbReference>
<dbReference type="Pfam" id="PF07859">
    <property type="entry name" value="Abhydrolase_3"/>
    <property type="match status" value="1"/>
</dbReference>
<dbReference type="PANTHER" id="PTHR48081">
    <property type="entry name" value="AB HYDROLASE SUPERFAMILY PROTEIN C4A8.06C"/>
    <property type="match status" value="1"/>
</dbReference>
<dbReference type="InterPro" id="IPR050300">
    <property type="entry name" value="GDXG_lipolytic_enzyme"/>
</dbReference>
<dbReference type="PANTHER" id="PTHR48081:SF8">
    <property type="entry name" value="ALPHA_BETA HYDROLASE FOLD-3 DOMAIN-CONTAINING PROTEIN-RELATED"/>
    <property type="match status" value="1"/>
</dbReference>
<evidence type="ECO:0000313" key="3">
    <source>
        <dbReference type="EMBL" id="KAK3939181.1"/>
    </source>
</evidence>
<comment type="caution">
    <text evidence="3">The sequence shown here is derived from an EMBL/GenBank/DDBJ whole genome shotgun (WGS) entry which is preliminary data.</text>
</comment>
<keyword evidence="3" id="KW-0503">Monooxygenase</keyword>
<evidence type="ECO:0000259" key="2">
    <source>
        <dbReference type="Pfam" id="PF07859"/>
    </source>
</evidence>
<evidence type="ECO:0000313" key="4">
    <source>
        <dbReference type="Proteomes" id="UP001303473"/>
    </source>
</evidence>
<dbReference type="EMBL" id="MU853815">
    <property type="protein sequence ID" value="KAK3939181.1"/>
    <property type="molecule type" value="Genomic_DNA"/>
</dbReference>
<name>A0AAN6N4T2_9PEZI</name>